<evidence type="ECO:0000259" key="3">
    <source>
        <dbReference type="SMART" id="SM01119"/>
    </source>
</evidence>
<feature type="domain" description="D-serine dehydratase-like" evidence="3">
    <location>
        <begin position="307"/>
        <end position="405"/>
    </location>
</feature>
<dbReference type="EMBL" id="BAAAQM010000058">
    <property type="protein sequence ID" value="GAA1996650.1"/>
    <property type="molecule type" value="Genomic_DNA"/>
</dbReference>
<accession>A0ABN2T1G8</accession>
<dbReference type="PANTHER" id="PTHR28004">
    <property type="entry name" value="ZGC:162816-RELATED"/>
    <property type="match status" value="1"/>
</dbReference>
<dbReference type="InterPro" id="IPR001608">
    <property type="entry name" value="Ala_racemase_N"/>
</dbReference>
<dbReference type="InterPro" id="IPR026956">
    <property type="entry name" value="D-ser_dehydrat-like_dom"/>
</dbReference>
<evidence type="ECO:0000256" key="1">
    <source>
        <dbReference type="ARBA" id="ARBA00005323"/>
    </source>
</evidence>
<comment type="caution">
    <text evidence="4">The sequence shown here is derived from an EMBL/GenBank/DDBJ whole genome shotgun (WGS) entry which is preliminary data.</text>
</comment>
<sequence>MSGELLDAAFKGLPLDAAVTLEELGSQGWNIRRGDTSTPVAVLRSARLDANIEVMRRFCERAGVSLAPHAKTTMSPQLVERQLAAGAWGLTAALPAQVRLLWSFGADRVLMANELTDPGALRWLARELAAHAGREVLCYVDSVDGVRIAEQAFGEVPGAPRLPVLIELGHDAGRTGARDLSTALAVAEAAAEAPHLAVAGVAGYEGTIGHDRGPETLERVDAFLTELRDFARVAAGRNLFDPDREPIATAGGSSYFDRVAHILGPVADDGLRVVLRSGCYLTHDVGLYAELTPSATPEWDLPAFQPALEVWTRVVSRPEPGLVLLNAGRRDLSHDAGMPVPLAAWRAPGTPLEVPAGAHVSALSDQHTFLRVDPSSPLAVGDLVGLGVSHPCTTLDRWRLFLLVDEDYDVIGGARTYF</sequence>
<dbReference type="SUPFAM" id="SSF51419">
    <property type="entry name" value="PLP-binding barrel"/>
    <property type="match status" value="1"/>
</dbReference>
<keyword evidence="5" id="KW-1185">Reference proteome</keyword>
<proteinExistence type="inferred from homology"/>
<dbReference type="Proteomes" id="UP001499854">
    <property type="component" value="Unassembled WGS sequence"/>
</dbReference>
<dbReference type="Pfam" id="PF01168">
    <property type="entry name" value="Ala_racemase_N"/>
    <property type="match status" value="1"/>
</dbReference>
<reference evidence="4 5" key="1">
    <citation type="journal article" date="2019" name="Int. J. Syst. Evol. Microbiol.">
        <title>The Global Catalogue of Microorganisms (GCM) 10K type strain sequencing project: providing services to taxonomists for standard genome sequencing and annotation.</title>
        <authorList>
            <consortium name="The Broad Institute Genomics Platform"/>
            <consortium name="The Broad Institute Genome Sequencing Center for Infectious Disease"/>
            <person name="Wu L."/>
            <person name="Ma J."/>
        </authorList>
    </citation>
    <scope>NUCLEOTIDE SEQUENCE [LARGE SCALE GENOMIC DNA]</scope>
    <source>
        <strain evidence="4 5">JCM 16013</strain>
    </source>
</reference>
<dbReference type="PANTHER" id="PTHR28004:SF8">
    <property type="entry name" value="D-SERINE DEAMINASE"/>
    <property type="match status" value="1"/>
</dbReference>
<dbReference type="InterPro" id="IPR029066">
    <property type="entry name" value="PLP-binding_barrel"/>
</dbReference>
<protein>
    <submittedName>
        <fullName evidence="4">Amino acid deaminase</fullName>
    </submittedName>
</protein>
<gene>
    <name evidence="4" type="ORF">GCM10009838_72180</name>
</gene>
<evidence type="ECO:0000256" key="2">
    <source>
        <dbReference type="ARBA" id="ARBA00023239"/>
    </source>
</evidence>
<dbReference type="SMART" id="SM01119">
    <property type="entry name" value="D-ser_dehydrat"/>
    <property type="match status" value="1"/>
</dbReference>
<dbReference type="Gene3D" id="3.20.20.10">
    <property type="entry name" value="Alanine racemase"/>
    <property type="match status" value="1"/>
</dbReference>
<organism evidence="4 5">
    <name type="scientific">Catenulispora subtropica</name>
    <dbReference type="NCBI Taxonomy" id="450798"/>
    <lineage>
        <taxon>Bacteria</taxon>
        <taxon>Bacillati</taxon>
        <taxon>Actinomycetota</taxon>
        <taxon>Actinomycetes</taxon>
        <taxon>Catenulisporales</taxon>
        <taxon>Catenulisporaceae</taxon>
        <taxon>Catenulispora</taxon>
    </lineage>
</organism>
<evidence type="ECO:0000313" key="4">
    <source>
        <dbReference type="EMBL" id="GAA1996650.1"/>
    </source>
</evidence>
<dbReference type="InterPro" id="IPR051466">
    <property type="entry name" value="D-amino_acid_metab_enzyme"/>
</dbReference>
<keyword evidence="2" id="KW-0456">Lyase</keyword>
<comment type="similarity">
    <text evidence="1">Belongs to the DSD1 family.</text>
</comment>
<evidence type="ECO:0000313" key="5">
    <source>
        <dbReference type="Proteomes" id="UP001499854"/>
    </source>
</evidence>
<dbReference type="Pfam" id="PF14031">
    <property type="entry name" value="D-ser_dehydrat"/>
    <property type="match status" value="1"/>
</dbReference>
<name>A0ABN2T1G8_9ACTN</name>
<dbReference type="InterPro" id="IPR042208">
    <property type="entry name" value="D-ser_dehydrat-like_sf"/>
</dbReference>
<dbReference type="Gene3D" id="2.40.37.20">
    <property type="entry name" value="D-serine dehydratase-like domain"/>
    <property type="match status" value="1"/>
</dbReference>